<dbReference type="SUPFAM" id="SSF102114">
    <property type="entry name" value="Radical SAM enzymes"/>
    <property type="match status" value="1"/>
</dbReference>
<dbReference type="SMART" id="SM00729">
    <property type="entry name" value="Elp3"/>
    <property type="match status" value="1"/>
</dbReference>
<dbReference type="GO" id="GO:0051539">
    <property type="term" value="F:4 iron, 4 sulfur cluster binding"/>
    <property type="evidence" value="ECO:0007669"/>
    <property type="project" value="UniProtKB-UniRule"/>
</dbReference>
<dbReference type="PANTHER" id="PTHR10949:SF0">
    <property type="entry name" value="LIPOYL SYNTHASE, MITOCHONDRIAL"/>
    <property type="match status" value="1"/>
</dbReference>
<feature type="domain" description="Radical SAM core" evidence="10">
    <location>
        <begin position="185"/>
        <end position="407"/>
    </location>
</feature>
<dbReference type="EMBL" id="VSWC01000001">
    <property type="protein sequence ID" value="KAA1119297.1"/>
    <property type="molecule type" value="Genomic_DNA"/>
</dbReference>
<dbReference type="InterPro" id="IPR058240">
    <property type="entry name" value="rSAM_sf"/>
</dbReference>
<keyword evidence="5 9" id="KW-0479">Metal-binding</keyword>
<dbReference type="SFLD" id="SFLDS00029">
    <property type="entry name" value="Radical_SAM"/>
    <property type="match status" value="1"/>
</dbReference>
<dbReference type="OrthoDB" id="3231at2759"/>
<comment type="caution">
    <text evidence="11">The sequence shown here is derived from an EMBL/GenBank/DDBJ whole genome shotgun (WGS) entry which is preliminary data.</text>
</comment>
<keyword evidence="4 9" id="KW-0949">S-adenosyl-L-methionine</keyword>
<evidence type="ECO:0000256" key="8">
    <source>
        <dbReference type="ARBA" id="ARBA00047326"/>
    </source>
</evidence>
<dbReference type="InterPro" id="IPR006638">
    <property type="entry name" value="Elp3/MiaA/NifB-like_rSAM"/>
</dbReference>
<comment type="cofactor">
    <cofactor evidence="9">
        <name>[4Fe-4S] cluster</name>
        <dbReference type="ChEBI" id="CHEBI:49883"/>
    </cofactor>
    <text evidence="9">Binds 2 [4Fe-4S] clusters per subunit. One cluster is coordinated with 3 cysteines and an exchangeable S-adenosyl-L-methionine.</text>
</comment>
<keyword evidence="3 9" id="KW-0808">Transferase</keyword>
<dbReference type="FunFam" id="3.20.20.70:FF:000036">
    <property type="entry name" value="Lipoyl synthase, mitochondrial"/>
    <property type="match status" value="1"/>
</dbReference>
<evidence type="ECO:0000313" key="11">
    <source>
        <dbReference type="EMBL" id="KAA1119297.1"/>
    </source>
</evidence>
<comment type="similarity">
    <text evidence="9">Belongs to the radical SAM superfamily. Lipoyl synthase family.</text>
</comment>
<evidence type="ECO:0000256" key="7">
    <source>
        <dbReference type="ARBA" id="ARBA00023014"/>
    </source>
</evidence>
<dbReference type="PROSITE" id="PS51918">
    <property type="entry name" value="RADICAL_SAM"/>
    <property type="match status" value="1"/>
</dbReference>
<dbReference type="GO" id="GO:0005739">
    <property type="term" value="C:mitochondrion"/>
    <property type="evidence" value="ECO:0007669"/>
    <property type="project" value="UniProtKB-SubCell"/>
</dbReference>
<comment type="function">
    <text evidence="9">Catalyzes the radical-mediated insertion of two sulfur atoms into the C-6 and C-8 positions of the octanoyl moiety bound to the lipoyl domains of lipoate-dependent enzymes, thereby converting the octanoylated domains into lipoylated derivatives.</text>
</comment>
<sequence length="437" mass="48087">MIDWGPIGSISRLPWPTTARPSRPSEWAVCCQSEFFQQSLLSPSNPSLSLSSSPTSNRHTLIHHAMSSSRHLLKRVSILPQHLNLSSRFASSESSSSLNSVREAIKNDGLTFHDFVSAGAQDISVNSSDLVGSLTPTKRLPRFLKTDIPTSASFNSIKKDLRGLGLHTVCEEARCPNIGQCWGGDKGEATATIMLMGDTCTRACRFCAIKTSNRPPPLDPHEPERTAEAISKWGVGYIVMTSVDRDDLPDGGASHIAKTIQQVKAKAPHILLEALTPDFAGPNQRASTSCVANSGLDVFAHNMETVERLTPSVRDRRAHFHQSLDTLRWAKETGPAGLITKTSLMLGVGEEDDEVVMTLKELRKNSVDVVTFGQYMRPTKRHMKVESYITPAKFEYWKTVAEQMGFLYVASGPLVRSSFKANELLKSSLGKRLLKKK</sequence>
<reference evidence="11 12" key="1">
    <citation type="submission" date="2019-05" db="EMBL/GenBank/DDBJ databases">
        <title>Emergence of the Ug99 lineage of the wheat stem rust pathogen through somatic hybridization.</title>
        <authorList>
            <person name="Li F."/>
            <person name="Upadhyaya N.M."/>
            <person name="Sperschneider J."/>
            <person name="Matny O."/>
            <person name="Nguyen-Phuc H."/>
            <person name="Mago R."/>
            <person name="Raley C."/>
            <person name="Miller M.E."/>
            <person name="Silverstein K.A.T."/>
            <person name="Henningsen E."/>
            <person name="Hirsch C.D."/>
            <person name="Visser B."/>
            <person name="Pretorius Z.A."/>
            <person name="Steffenson B.J."/>
            <person name="Schwessinger B."/>
            <person name="Dodds P.N."/>
            <person name="Figueroa M."/>
        </authorList>
    </citation>
    <scope>NUCLEOTIDE SEQUENCE [LARGE SCALE GENOMIC DNA]</scope>
    <source>
        <strain evidence="11">21-0</strain>
    </source>
</reference>
<dbReference type="AlphaFoldDB" id="A0A5B0R159"/>
<comment type="subcellular location">
    <subcellularLocation>
        <location evidence="1 9">Mitochondrion</location>
    </subcellularLocation>
</comment>
<keyword evidence="7 9" id="KW-0411">Iron-sulfur</keyword>
<dbReference type="HAMAP" id="MF_00206">
    <property type="entry name" value="Lipoyl_synth"/>
    <property type="match status" value="1"/>
</dbReference>
<dbReference type="NCBIfam" id="NF004019">
    <property type="entry name" value="PRK05481.1"/>
    <property type="match status" value="1"/>
</dbReference>
<feature type="binding site" evidence="9">
    <location>
        <position position="418"/>
    </location>
    <ligand>
        <name>[4Fe-4S] cluster</name>
        <dbReference type="ChEBI" id="CHEBI:49883"/>
        <label>1</label>
    </ligand>
</feature>
<dbReference type="Proteomes" id="UP000324748">
    <property type="component" value="Unassembled WGS sequence"/>
</dbReference>
<dbReference type="UniPathway" id="UPA00538">
    <property type="reaction ID" value="UER00593"/>
</dbReference>
<keyword evidence="2 9" id="KW-0004">4Fe-4S</keyword>
<dbReference type="InterPro" id="IPR013785">
    <property type="entry name" value="Aldolase_TIM"/>
</dbReference>
<evidence type="ECO:0000256" key="6">
    <source>
        <dbReference type="ARBA" id="ARBA00023004"/>
    </source>
</evidence>
<comment type="catalytic activity">
    <reaction evidence="8 9">
        <text>[[Fe-S] cluster scaffold protein carrying a second [4Fe-4S](2+) cluster] + N(6)-octanoyl-L-lysyl-[protein] + 2 oxidized [2Fe-2S]-[ferredoxin] + 2 S-adenosyl-L-methionine + 4 H(+) = [[Fe-S] cluster scaffold protein] + N(6)-[(R)-dihydrolipoyl]-L-lysyl-[protein] + 4 Fe(3+) + 2 hydrogen sulfide + 2 5'-deoxyadenosine + 2 L-methionine + 2 reduced [2Fe-2S]-[ferredoxin]</text>
        <dbReference type="Rhea" id="RHEA:16585"/>
        <dbReference type="Rhea" id="RHEA-COMP:9928"/>
        <dbReference type="Rhea" id="RHEA-COMP:10000"/>
        <dbReference type="Rhea" id="RHEA-COMP:10001"/>
        <dbReference type="Rhea" id="RHEA-COMP:10475"/>
        <dbReference type="Rhea" id="RHEA-COMP:14568"/>
        <dbReference type="Rhea" id="RHEA-COMP:14569"/>
        <dbReference type="ChEBI" id="CHEBI:15378"/>
        <dbReference type="ChEBI" id="CHEBI:17319"/>
        <dbReference type="ChEBI" id="CHEBI:29034"/>
        <dbReference type="ChEBI" id="CHEBI:29919"/>
        <dbReference type="ChEBI" id="CHEBI:33722"/>
        <dbReference type="ChEBI" id="CHEBI:33737"/>
        <dbReference type="ChEBI" id="CHEBI:33738"/>
        <dbReference type="ChEBI" id="CHEBI:57844"/>
        <dbReference type="ChEBI" id="CHEBI:59789"/>
        <dbReference type="ChEBI" id="CHEBI:78809"/>
        <dbReference type="ChEBI" id="CHEBI:83100"/>
        <dbReference type="EC" id="2.8.1.8"/>
    </reaction>
</comment>
<dbReference type="InterPro" id="IPR003698">
    <property type="entry name" value="Lipoyl_synth"/>
</dbReference>
<dbReference type="GO" id="GO:0009249">
    <property type="term" value="P:protein lipoylation"/>
    <property type="evidence" value="ECO:0007669"/>
    <property type="project" value="UniProtKB-UniRule"/>
</dbReference>
<dbReference type="EC" id="2.8.1.8" evidence="9"/>
<evidence type="ECO:0000256" key="1">
    <source>
        <dbReference type="ARBA" id="ARBA00004173"/>
    </source>
</evidence>
<evidence type="ECO:0000256" key="2">
    <source>
        <dbReference type="ARBA" id="ARBA00022485"/>
    </source>
</evidence>
<proteinExistence type="inferred from homology"/>
<protein>
    <recommendedName>
        <fullName evidence="9">Lipoyl synthase, mitochondrial</fullName>
        <ecNumber evidence="9">2.8.1.8</ecNumber>
    </recommendedName>
    <alternativeName>
        <fullName evidence="9">Lipoate synthase</fullName>
        <shortName evidence="9">LS</shortName>
        <shortName evidence="9">Lip-syn</shortName>
    </alternativeName>
    <alternativeName>
        <fullName evidence="9">Lipoic acid synthase</fullName>
    </alternativeName>
</protein>
<dbReference type="InterPro" id="IPR031691">
    <property type="entry name" value="LIAS_N"/>
</dbReference>
<accession>A0A5B0R159</accession>
<dbReference type="GO" id="GO:0016992">
    <property type="term" value="F:lipoate synthase activity"/>
    <property type="evidence" value="ECO:0007669"/>
    <property type="project" value="UniProtKB-UniRule"/>
</dbReference>
<dbReference type="Gene3D" id="3.20.20.70">
    <property type="entry name" value="Aldolase class I"/>
    <property type="match status" value="1"/>
</dbReference>
<feature type="binding site" evidence="9">
    <location>
        <position position="170"/>
    </location>
    <ligand>
        <name>[4Fe-4S] cluster</name>
        <dbReference type="ChEBI" id="CHEBI:49883"/>
        <label>1</label>
    </ligand>
</feature>
<dbReference type="InterPro" id="IPR007197">
    <property type="entry name" value="rSAM"/>
</dbReference>
<evidence type="ECO:0000256" key="3">
    <source>
        <dbReference type="ARBA" id="ARBA00022679"/>
    </source>
</evidence>
<feature type="binding site" evidence="9">
    <location>
        <position position="181"/>
    </location>
    <ligand>
        <name>[4Fe-4S] cluster</name>
        <dbReference type="ChEBI" id="CHEBI:49883"/>
        <label>1</label>
    </ligand>
</feature>
<dbReference type="SFLD" id="SFLDG01058">
    <property type="entry name" value="lipoyl_synthase_like"/>
    <property type="match status" value="1"/>
</dbReference>
<keyword evidence="12" id="KW-1185">Reference proteome</keyword>
<feature type="binding site" evidence="9">
    <location>
        <position position="175"/>
    </location>
    <ligand>
        <name>[4Fe-4S] cluster</name>
        <dbReference type="ChEBI" id="CHEBI:49883"/>
        <label>1</label>
    </ligand>
</feature>
<dbReference type="NCBIfam" id="TIGR00510">
    <property type="entry name" value="lipA"/>
    <property type="match status" value="1"/>
</dbReference>
<feature type="binding site" evidence="9">
    <location>
        <position position="207"/>
    </location>
    <ligand>
        <name>[4Fe-4S] cluster</name>
        <dbReference type="ChEBI" id="CHEBI:49883"/>
        <label>2</label>
        <note>4Fe-4S-S-AdoMet</note>
    </ligand>
</feature>
<keyword evidence="6 9" id="KW-0408">Iron</keyword>
<dbReference type="SFLD" id="SFLDF00271">
    <property type="entry name" value="lipoyl_synthase"/>
    <property type="match status" value="1"/>
</dbReference>
<gene>
    <name evidence="11" type="ORF">PGT21_021375</name>
</gene>
<evidence type="ECO:0000259" key="10">
    <source>
        <dbReference type="PROSITE" id="PS51918"/>
    </source>
</evidence>
<evidence type="ECO:0000313" key="12">
    <source>
        <dbReference type="Proteomes" id="UP000324748"/>
    </source>
</evidence>
<feature type="binding site" evidence="9">
    <location>
        <position position="200"/>
    </location>
    <ligand>
        <name>[4Fe-4S] cluster</name>
        <dbReference type="ChEBI" id="CHEBI:49883"/>
        <label>2</label>
        <note>4Fe-4S-S-AdoMet</note>
    </ligand>
</feature>
<evidence type="ECO:0000256" key="5">
    <source>
        <dbReference type="ARBA" id="ARBA00022723"/>
    </source>
</evidence>
<dbReference type="NCBIfam" id="NF009544">
    <property type="entry name" value="PRK12928.1"/>
    <property type="match status" value="1"/>
</dbReference>
<dbReference type="PANTHER" id="PTHR10949">
    <property type="entry name" value="LIPOYL SYNTHASE"/>
    <property type="match status" value="1"/>
</dbReference>
<dbReference type="Pfam" id="PF16881">
    <property type="entry name" value="LIAS_N"/>
    <property type="match status" value="1"/>
</dbReference>
<organism evidence="11 12">
    <name type="scientific">Puccinia graminis f. sp. tritici</name>
    <dbReference type="NCBI Taxonomy" id="56615"/>
    <lineage>
        <taxon>Eukaryota</taxon>
        <taxon>Fungi</taxon>
        <taxon>Dikarya</taxon>
        <taxon>Basidiomycota</taxon>
        <taxon>Pucciniomycotina</taxon>
        <taxon>Pucciniomycetes</taxon>
        <taxon>Pucciniales</taxon>
        <taxon>Pucciniaceae</taxon>
        <taxon>Puccinia</taxon>
    </lineage>
</organism>
<evidence type="ECO:0000256" key="9">
    <source>
        <dbReference type="HAMAP-Rule" id="MF_03123"/>
    </source>
</evidence>
<evidence type="ECO:0000256" key="4">
    <source>
        <dbReference type="ARBA" id="ARBA00022691"/>
    </source>
</evidence>
<feature type="binding site" evidence="9">
    <location>
        <position position="204"/>
    </location>
    <ligand>
        <name>[4Fe-4S] cluster</name>
        <dbReference type="ChEBI" id="CHEBI:49883"/>
        <label>2</label>
        <note>4Fe-4S-S-AdoMet</note>
    </ligand>
</feature>
<dbReference type="CDD" id="cd01335">
    <property type="entry name" value="Radical_SAM"/>
    <property type="match status" value="1"/>
</dbReference>
<keyword evidence="9" id="KW-0496">Mitochondrion</keyword>
<name>A0A5B0R159_PUCGR</name>
<comment type="pathway">
    <text evidence="9">Protein modification; protein lipoylation via endogenous pathway; protein N(6)-(lipoyl)lysine from octanoyl-[acyl-carrier-protein]: step 2/2.</text>
</comment>
<dbReference type="Pfam" id="PF04055">
    <property type="entry name" value="Radical_SAM"/>
    <property type="match status" value="1"/>
</dbReference>
<dbReference type="GO" id="GO:0046872">
    <property type="term" value="F:metal ion binding"/>
    <property type="evidence" value="ECO:0007669"/>
    <property type="project" value="UniProtKB-KW"/>
</dbReference>